<organism evidence="6 7">
    <name type="scientific">Saccharomonospora glauca K62</name>
    <dbReference type="NCBI Taxonomy" id="928724"/>
    <lineage>
        <taxon>Bacteria</taxon>
        <taxon>Bacillati</taxon>
        <taxon>Actinomycetota</taxon>
        <taxon>Actinomycetes</taxon>
        <taxon>Pseudonocardiales</taxon>
        <taxon>Pseudonocardiaceae</taxon>
        <taxon>Saccharomonospora</taxon>
    </lineage>
</organism>
<keyword evidence="3 5" id="KW-1133">Transmembrane helix</keyword>
<dbReference type="InterPro" id="IPR043504">
    <property type="entry name" value="Peptidase_S1_PA_chymotrypsin"/>
</dbReference>
<dbReference type="PRINTS" id="PR00834">
    <property type="entry name" value="PROTEASES2C"/>
</dbReference>
<dbReference type="AlphaFoldDB" id="I1D7B5"/>
<gene>
    <name evidence="6" type="ORF">SacglDRAFT_03998</name>
</gene>
<dbReference type="SUPFAM" id="SSF50494">
    <property type="entry name" value="Trypsin-like serine proteases"/>
    <property type="match status" value="1"/>
</dbReference>
<feature type="transmembrane region" description="Helical" evidence="5">
    <location>
        <begin position="100"/>
        <end position="121"/>
    </location>
</feature>
<dbReference type="GO" id="GO:0004252">
    <property type="term" value="F:serine-type endopeptidase activity"/>
    <property type="evidence" value="ECO:0007669"/>
    <property type="project" value="InterPro"/>
</dbReference>
<proteinExistence type="predicted"/>
<dbReference type="EMBL" id="CM001484">
    <property type="protein sequence ID" value="EIF00840.1"/>
    <property type="molecule type" value="Genomic_DNA"/>
</dbReference>
<evidence type="ECO:0000256" key="5">
    <source>
        <dbReference type="SAM" id="Phobius"/>
    </source>
</evidence>
<dbReference type="InterPro" id="IPR047680">
    <property type="entry name" value="MarP-like"/>
</dbReference>
<dbReference type="eggNOG" id="COG1286">
    <property type="taxonomic scope" value="Bacteria"/>
</dbReference>
<dbReference type="Pfam" id="PF02674">
    <property type="entry name" value="Colicin_V"/>
    <property type="match status" value="1"/>
</dbReference>
<dbReference type="OrthoDB" id="9766361at2"/>
<name>I1D7B5_9PSEU</name>
<dbReference type="GO" id="GO:0016020">
    <property type="term" value="C:membrane"/>
    <property type="evidence" value="ECO:0007669"/>
    <property type="project" value="UniProtKB-SubCell"/>
</dbReference>
<evidence type="ECO:0000256" key="3">
    <source>
        <dbReference type="ARBA" id="ARBA00022989"/>
    </source>
</evidence>
<reference evidence="6 7" key="1">
    <citation type="submission" date="2011-09" db="EMBL/GenBank/DDBJ databases">
        <authorList>
            <consortium name="US DOE Joint Genome Institute (JGI-PGF)"/>
            <person name="Lucas S."/>
            <person name="Han J."/>
            <person name="Lapidus A."/>
            <person name="Cheng J.-F."/>
            <person name="Goodwin L."/>
            <person name="Pitluck S."/>
            <person name="Peters L."/>
            <person name="Land M.L."/>
            <person name="Hauser L."/>
            <person name="Brambilla E."/>
            <person name="Klenk H.-P."/>
            <person name="Woyke T.J."/>
        </authorList>
    </citation>
    <scope>NUCLEOTIDE SEQUENCE [LARGE SCALE GENOMIC DNA]</scope>
    <source>
        <strain evidence="6 7">K62</strain>
    </source>
</reference>
<sequence>MNWVDVLVVVLALLAAVSGARQGFVVALPAFLGVIVGAVLGIQLAPLVVEMFDHPAARVGIAVGTVVFLVALGETVGVYFGNKLKRRISSPKLSGLDNALGAVVQGAVVFVVAWLIALPLTSVAAMPGLTRAINNSSVLGGVNEVMPEAAQGLPGELRRLLDESGFPAILAPFQDTPVREIEPPDPALQDSEVVRGVRTSVLKVRGTAPSCSRSLEGTGFVVDDERVMTNAHVVAGTDRVTVETAWGNLPAEVVHYDPATDLAVLAVPGLPAQPLPLASEPASAGDDTIALGYPLDGPYTATPTRIRERITLRGPDIYDSATVQRDVYTVRGQVRSGNSGGPLIDPEGRVVGVVFGASVEDPDTGFVLTADEVRDEIERADSFTSKVATGSCTA</sequence>
<dbReference type="PANTHER" id="PTHR43019:SF23">
    <property type="entry name" value="PROTEASE DO-LIKE 5, CHLOROPLASTIC"/>
    <property type="match status" value="1"/>
</dbReference>
<evidence type="ECO:0000313" key="6">
    <source>
        <dbReference type="EMBL" id="EIF00840.1"/>
    </source>
</evidence>
<accession>I1D7B5</accession>
<keyword evidence="7" id="KW-1185">Reference proteome</keyword>
<dbReference type="PANTHER" id="PTHR43019">
    <property type="entry name" value="SERINE ENDOPROTEASE DEGS"/>
    <property type="match status" value="1"/>
</dbReference>
<dbReference type="GO" id="GO:0006508">
    <property type="term" value="P:proteolysis"/>
    <property type="evidence" value="ECO:0007669"/>
    <property type="project" value="UniProtKB-KW"/>
</dbReference>
<dbReference type="NCBIfam" id="NF033740">
    <property type="entry name" value="MarP_fam_protase"/>
    <property type="match status" value="1"/>
</dbReference>
<dbReference type="InterPro" id="IPR009003">
    <property type="entry name" value="Peptidase_S1_PA"/>
</dbReference>
<keyword evidence="4 5" id="KW-0472">Membrane</keyword>
<dbReference type="eggNOG" id="COG0265">
    <property type="taxonomic scope" value="Bacteria"/>
</dbReference>
<comment type="subcellular location">
    <subcellularLocation>
        <location evidence="1">Membrane</location>
        <topology evidence="1">Multi-pass membrane protein</topology>
    </subcellularLocation>
</comment>
<keyword evidence="6" id="KW-0378">Hydrolase</keyword>
<keyword evidence="6" id="KW-0645">Protease</keyword>
<feature type="transmembrane region" description="Helical" evidence="5">
    <location>
        <begin position="61"/>
        <end position="80"/>
    </location>
</feature>
<evidence type="ECO:0000256" key="4">
    <source>
        <dbReference type="ARBA" id="ARBA00023136"/>
    </source>
</evidence>
<evidence type="ECO:0000313" key="7">
    <source>
        <dbReference type="Proteomes" id="UP000005087"/>
    </source>
</evidence>
<evidence type="ECO:0000256" key="2">
    <source>
        <dbReference type="ARBA" id="ARBA00022692"/>
    </source>
</evidence>
<feature type="transmembrane region" description="Helical" evidence="5">
    <location>
        <begin position="29"/>
        <end position="49"/>
    </location>
</feature>
<dbReference type="Gene3D" id="2.40.10.10">
    <property type="entry name" value="Trypsin-like serine proteases"/>
    <property type="match status" value="2"/>
</dbReference>
<dbReference type="STRING" id="928724.SacglDRAFT_03998"/>
<dbReference type="GO" id="GO:0009403">
    <property type="term" value="P:toxin biosynthetic process"/>
    <property type="evidence" value="ECO:0007669"/>
    <property type="project" value="InterPro"/>
</dbReference>
<dbReference type="InterPro" id="IPR001940">
    <property type="entry name" value="Peptidase_S1C"/>
</dbReference>
<dbReference type="Proteomes" id="UP000005087">
    <property type="component" value="Chromosome"/>
</dbReference>
<dbReference type="HOGENOM" id="CLU_043139_0_0_11"/>
<reference evidence="7" key="2">
    <citation type="submission" date="2012-01" db="EMBL/GenBank/DDBJ databases">
        <title>Noncontiguous Finished sequence of chromosome of Saccharomonospora glauca K62.</title>
        <authorList>
            <consortium name="US DOE Joint Genome Institute"/>
            <person name="Lucas S."/>
            <person name="Han J."/>
            <person name="Lapidus A."/>
            <person name="Cheng J.-F."/>
            <person name="Goodwin L."/>
            <person name="Pitluck S."/>
            <person name="Peters L."/>
            <person name="Mikhailova N."/>
            <person name="Held B."/>
            <person name="Detter J.C."/>
            <person name="Han C."/>
            <person name="Tapia R."/>
            <person name="Land M."/>
            <person name="Hauser L."/>
            <person name="Kyrpides N."/>
            <person name="Ivanova N."/>
            <person name="Pagani I."/>
            <person name="Brambilla E.-M."/>
            <person name="Klenk H.-P."/>
            <person name="Woyke T."/>
        </authorList>
    </citation>
    <scope>NUCLEOTIDE SEQUENCE [LARGE SCALE GENOMIC DNA]</scope>
    <source>
        <strain evidence="7">K62</strain>
    </source>
</reference>
<dbReference type="Pfam" id="PF13365">
    <property type="entry name" value="Trypsin_2"/>
    <property type="match status" value="1"/>
</dbReference>
<dbReference type="InterPro" id="IPR003825">
    <property type="entry name" value="Colicin-V_CvpA"/>
</dbReference>
<dbReference type="RefSeq" id="WP_005466684.1">
    <property type="nucleotide sequence ID" value="NZ_CM001484.1"/>
</dbReference>
<keyword evidence="2 5" id="KW-0812">Transmembrane</keyword>
<protein>
    <submittedName>
        <fullName evidence="6">Trypsin-like serine protease with C-terminal PDZ domain</fullName>
    </submittedName>
</protein>
<evidence type="ECO:0000256" key="1">
    <source>
        <dbReference type="ARBA" id="ARBA00004141"/>
    </source>
</evidence>